<dbReference type="InterPro" id="IPR000644">
    <property type="entry name" value="CBS_dom"/>
</dbReference>
<dbReference type="Proteomes" id="UP001597051">
    <property type="component" value="Unassembled WGS sequence"/>
</dbReference>
<evidence type="ECO:0000256" key="2">
    <source>
        <dbReference type="PROSITE-ProRule" id="PRU00703"/>
    </source>
</evidence>
<dbReference type="InterPro" id="IPR051257">
    <property type="entry name" value="Diverse_CBS-Domain"/>
</dbReference>
<dbReference type="Pfam" id="PF00571">
    <property type="entry name" value="CBS"/>
    <property type="match status" value="2"/>
</dbReference>
<dbReference type="PANTHER" id="PTHR43080">
    <property type="entry name" value="CBS DOMAIN-CONTAINING PROTEIN CBSX3, MITOCHONDRIAL"/>
    <property type="match status" value="1"/>
</dbReference>
<comment type="caution">
    <text evidence="4">The sequence shown here is derived from an EMBL/GenBank/DDBJ whole genome shotgun (WGS) entry which is preliminary data.</text>
</comment>
<dbReference type="SMART" id="SM00116">
    <property type="entry name" value="CBS"/>
    <property type="match status" value="2"/>
</dbReference>
<sequence length="141" mass="15828">MTVNQILNTKGKQVFSVTSSITVYEAIKVMGEKNIGAVLIIENENLKGILSERDYARKVVLKGRSSLDTFVYEIMEDDLITVRPSDSIDYCMGLMSSKRIRHLPVVENNTVLGLISIGDVVNGIIEMQKETIDYLHTYISQ</sequence>
<feature type="domain" description="CBS" evidence="3">
    <location>
        <begin position="8"/>
        <end position="66"/>
    </location>
</feature>
<dbReference type="PANTHER" id="PTHR43080:SF2">
    <property type="entry name" value="CBS DOMAIN-CONTAINING PROTEIN"/>
    <property type="match status" value="1"/>
</dbReference>
<dbReference type="SUPFAM" id="SSF54631">
    <property type="entry name" value="CBS-domain pair"/>
    <property type="match status" value="1"/>
</dbReference>
<evidence type="ECO:0000256" key="1">
    <source>
        <dbReference type="ARBA" id="ARBA00023122"/>
    </source>
</evidence>
<reference evidence="5" key="1">
    <citation type="journal article" date="2019" name="Int. J. Syst. Evol. Microbiol.">
        <title>The Global Catalogue of Microorganisms (GCM) 10K type strain sequencing project: providing services to taxonomists for standard genome sequencing and annotation.</title>
        <authorList>
            <consortium name="The Broad Institute Genomics Platform"/>
            <consortium name="The Broad Institute Genome Sequencing Center for Infectious Disease"/>
            <person name="Wu L."/>
            <person name="Ma J."/>
        </authorList>
    </citation>
    <scope>NUCLEOTIDE SEQUENCE [LARGE SCALE GENOMIC DNA]</scope>
    <source>
        <strain evidence="5">CECT 7649</strain>
    </source>
</reference>
<evidence type="ECO:0000313" key="4">
    <source>
        <dbReference type="EMBL" id="MFD0984401.1"/>
    </source>
</evidence>
<evidence type="ECO:0000313" key="5">
    <source>
        <dbReference type="Proteomes" id="UP001597051"/>
    </source>
</evidence>
<dbReference type="InterPro" id="IPR046342">
    <property type="entry name" value="CBS_dom_sf"/>
</dbReference>
<name>A0ABW3J2Q2_9FLAO</name>
<dbReference type="InterPro" id="IPR044725">
    <property type="entry name" value="CBSX3_CBS_dom"/>
</dbReference>
<dbReference type="EMBL" id="JBHTIZ010000021">
    <property type="protein sequence ID" value="MFD0984401.1"/>
    <property type="molecule type" value="Genomic_DNA"/>
</dbReference>
<feature type="domain" description="CBS" evidence="3">
    <location>
        <begin position="75"/>
        <end position="130"/>
    </location>
</feature>
<proteinExistence type="predicted"/>
<protein>
    <submittedName>
        <fullName evidence="4">CBS domain-containing protein</fullName>
    </submittedName>
</protein>
<gene>
    <name evidence="4" type="ORF">ACFQ0S_07935</name>
</gene>
<keyword evidence="5" id="KW-1185">Reference proteome</keyword>
<keyword evidence="1 2" id="KW-0129">CBS domain</keyword>
<dbReference type="PROSITE" id="PS51371">
    <property type="entry name" value="CBS"/>
    <property type="match status" value="2"/>
</dbReference>
<dbReference type="RefSeq" id="WP_379753078.1">
    <property type="nucleotide sequence ID" value="NZ_JBHSYB010000006.1"/>
</dbReference>
<evidence type="ECO:0000259" key="3">
    <source>
        <dbReference type="PROSITE" id="PS51371"/>
    </source>
</evidence>
<accession>A0ABW3J2Q2</accession>
<dbReference type="Gene3D" id="3.10.580.10">
    <property type="entry name" value="CBS-domain"/>
    <property type="match status" value="1"/>
</dbReference>
<organism evidence="4 5">
    <name type="scientific">Flavobacterium myungsuense</name>
    <dbReference type="NCBI Taxonomy" id="651823"/>
    <lineage>
        <taxon>Bacteria</taxon>
        <taxon>Pseudomonadati</taxon>
        <taxon>Bacteroidota</taxon>
        <taxon>Flavobacteriia</taxon>
        <taxon>Flavobacteriales</taxon>
        <taxon>Flavobacteriaceae</taxon>
        <taxon>Flavobacterium</taxon>
    </lineage>
</organism>
<dbReference type="CDD" id="cd04623">
    <property type="entry name" value="CBS_pair_bac_euk"/>
    <property type="match status" value="1"/>
</dbReference>